<dbReference type="InterPro" id="IPR007743">
    <property type="entry name" value="Immunity-related_GTPase-like"/>
</dbReference>
<dbReference type="GO" id="GO:0016020">
    <property type="term" value="C:membrane"/>
    <property type="evidence" value="ECO:0007669"/>
    <property type="project" value="InterPro"/>
</dbReference>
<dbReference type="SUPFAM" id="SSF52540">
    <property type="entry name" value="P-loop containing nucleoside triphosphate hydrolases"/>
    <property type="match status" value="1"/>
</dbReference>
<evidence type="ECO:0000256" key="2">
    <source>
        <dbReference type="SAM" id="MobiDB-lite"/>
    </source>
</evidence>
<dbReference type="InterPro" id="IPR030385">
    <property type="entry name" value="G_IRG_dom"/>
</dbReference>
<dbReference type="HOGENOM" id="CLU_034479_2_0_1"/>
<evidence type="ECO:0000259" key="3">
    <source>
        <dbReference type="PROSITE" id="PS51716"/>
    </source>
</evidence>
<dbReference type="InParanoid" id="A0A067PHY3"/>
<evidence type="ECO:0000313" key="4">
    <source>
        <dbReference type="EMBL" id="KDQ50086.1"/>
    </source>
</evidence>
<feature type="region of interest" description="Disordered" evidence="2">
    <location>
        <begin position="1"/>
        <end position="132"/>
    </location>
</feature>
<dbReference type="EMBL" id="KL197766">
    <property type="protein sequence ID" value="KDQ50086.1"/>
    <property type="molecule type" value="Genomic_DNA"/>
</dbReference>
<dbReference type="Gene3D" id="3.40.50.300">
    <property type="entry name" value="P-loop containing nucleotide triphosphate hydrolases"/>
    <property type="match status" value="1"/>
</dbReference>
<reference evidence="5" key="1">
    <citation type="journal article" date="2014" name="Proc. Natl. Acad. Sci. U.S.A.">
        <title>Extensive sampling of basidiomycete genomes demonstrates inadequacy of the white-rot/brown-rot paradigm for wood decay fungi.</title>
        <authorList>
            <person name="Riley R."/>
            <person name="Salamov A.A."/>
            <person name="Brown D.W."/>
            <person name="Nagy L.G."/>
            <person name="Floudas D."/>
            <person name="Held B.W."/>
            <person name="Levasseur A."/>
            <person name="Lombard V."/>
            <person name="Morin E."/>
            <person name="Otillar R."/>
            <person name="Lindquist E.A."/>
            <person name="Sun H."/>
            <person name="LaButti K.M."/>
            <person name="Schmutz J."/>
            <person name="Jabbour D."/>
            <person name="Luo H."/>
            <person name="Baker S.E."/>
            <person name="Pisabarro A.G."/>
            <person name="Walton J.D."/>
            <person name="Blanchette R.A."/>
            <person name="Henrissat B."/>
            <person name="Martin F."/>
            <person name="Cullen D."/>
            <person name="Hibbett D.S."/>
            <person name="Grigoriev I.V."/>
        </authorList>
    </citation>
    <scope>NUCLEOTIDE SEQUENCE [LARGE SCALE GENOMIC DNA]</scope>
    <source>
        <strain evidence="5">MUCL 33604</strain>
    </source>
</reference>
<dbReference type="STRING" id="933084.A0A067PHY3"/>
<comment type="similarity">
    <text evidence="1">Belongs to the TRAFAC class dynamin-like GTPase superfamily. IRG family.</text>
</comment>
<keyword evidence="5" id="KW-1185">Reference proteome</keyword>
<evidence type="ECO:0000313" key="5">
    <source>
        <dbReference type="Proteomes" id="UP000027265"/>
    </source>
</evidence>
<feature type="domain" description="IRG-type G" evidence="3">
    <location>
        <begin position="186"/>
        <end position="380"/>
    </location>
</feature>
<proteinExistence type="inferred from homology"/>
<dbReference type="Pfam" id="PF05049">
    <property type="entry name" value="IIGP"/>
    <property type="match status" value="1"/>
</dbReference>
<organism evidence="4 5">
    <name type="scientific">Jaapia argillacea MUCL 33604</name>
    <dbReference type="NCBI Taxonomy" id="933084"/>
    <lineage>
        <taxon>Eukaryota</taxon>
        <taxon>Fungi</taxon>
        <taxon>Dikarya</taxon>
        <taxon>Basidiomycota</taxon>
        <taxon>Agaricomycotina</taxon>
        <taxon>Agaricomycetes</taxon>
        <taxon>Agaricomycetidae</taxon>
        <taxon>Jaapiales</taxon>
        <taxon>Jaapiaceae</taxon>
        <taxon>Jaapia</taxon>
    </lineage>
</organism>
<dbReference type="PANTHER" id="PTHR14143:SF1">
    <property type="entry name" value="IRG-TYPE G DOMAIN-CONTAINING PROTEIN"/>
    <property type="match status" value="1"/>
</dbReference>
<dbReference type="AlphaFoldDB" id="A0A067PHY3"/>
<protein>
    <recommendedName>
        <fullName evidence="3">IRG-type G domain-containing protein</fullName>
    </recommendedName>
</protein>
<dbReference type="PANTHER" id="PTHR14143">
    <property type="entry name" value="INTERFERON-INDUCIBLE GTPASE FAMILY MEMBER"/>
    <property type="match status" value="1"/>
</dbReference>
<dbReference type="InterPro" id="IPR027417">
    <property type="entry name" value="P-loop_NTPase"/>
</dbReference>
<dbReference type="Proteomes" id="UP000027265">
    <property type="component" value="Unassembled WGS sequence"/>
</dbReference>
<feature type="compositionally biased region" description="Basic and acidic residues" evidence="2">
    <location>
        <begin position="1"/>
        <end position="126"/>
    </location>
</feature>
<dbReference type="GO" id="GO:0005525">
    <property type="term" value="F:GTP binding"/>
    <property type="evidence" value="ECO:0007669"/>
    <property type="project" value="InterPro"/>
</dbReference>
<accession>A0A067PHY3</accession>
<dbReference type="PROSITE" id="PS51716">
    <property type="entry name" value="G_IRG"/>
    <property type="match status" value="1"/>
</dbReference>
<gene>
    <name evidence="4" type="ORF">JAAARDRAFT_711288</name>
</gene>
<sequence length="413" mass="47016">MRRAQEQADEAKRQVEEAKRKADEAKQRADEAHQRSENEKWKAEEAKRRMDQEKKEMEDARNKAEQDKAKAEEERRKADQERKNAQEAKDKADREKRSAEEARARADDDRKKAEDARLEADERAAEAQRQADIAKAAQQKAVENLQVQTARADEAETKWMRGDRPVVWPTLEEIESAKIRFYYTEGKFHFAIAGLAGSGKSSLINAFRGLTNNDPRAANTGIVETTLHVTGYPDPDPKNPFIWYDIPGAGTLEIPDWQYFNAQGLFVFDCIIVLIDNRFSATDIAILENCKRFNIPSYIVRSKANQHVLNIMNDMGYDFMTDDGTQRAQLLPAARARFIAETRQSVKANLEKAGLSPKRVYIVSKDAMVPVIQGKAMRKDALMDEVELVEDILKEATRRRVKPKQKAQSSSAC</sequence>
<dbReference type="OrthoDB" id="422720at2759"/>
<name>A0A067PHY3_9AGAM</name>
<evidence type="ECO:0000256" key="1">
    <source>
        <dbReference type="ARBA" id="ARBA00005429"/>
    </source>
</evidence>